<dbReference type="AlphaFoldDB" id="A0A5Q2MWH0"/>
<dbReference type="Pfam" id="PF13519">
    <property type="entry name" value="VWA_2"/>
    <property type="match status" value="1"/>
</dbReference>
<dbReference type="KEGG" id="hcv:FTV88_0656"/>
<protein>
    <submittedName>
        <fullName evidence="3">von Willebrand factor type A domain protein</fullName>
    </submittedName>
</protein>
<dbReference type="GO" id="GO:0005829">
    <property type="term" value="C:cytosol"/>
    <property type="evidence" value="ECO:0007669"/>
    <property type="project" value="TreeGrafter"/>
</dbReference>
<feature type="region of interest" description="Disordered" evidence="1">
    <location>
        <begin position="159"/>
        <end position="195"/>
    </location>
</feature>
<dbReference type="InterPro" id="IPR002035">
    <property type="entry name" value="VWF_A"/>
</dbReference>
<dbReference type="OrthoDB" id="92417at2"/>
<name>A0A5Q2MWH0_9FIRM</name>
<reference evidence="4" key="1">
    <citation type="submission" date="2019-11" db="EMBL/GenBank/DDBJ databases">
        <title>Genome sequence of Heliorestis convoluta strain HH, an alkaliphilic and minimalistic phototrophic bacterium from a soda lake in Egypt.</title>
        <authorList>
            <person name="Dewey E.D."/>
            <person name="Stokes L.M."/>
            <person name="Burchell B.M."/>
            <person name="Shaffer K.N."/>
            <person name="Huntington A.M."/>
            <person name="Baker J.M."/>
            <person name="Nadendla S."/>
            <person name="Giglio M.G."/>
            <person name="Touchman J.W."/>
            <person name="Blankenship R.E."/>
            <person name="Madigan M.T."/>
            <person name="Sattley W.M."/>
        </authorList>
    </citation>
    <scope>NUCLEOTIDE SEQUENCE [LARGE SCALE GENOMIC DNA]</scope>
    <source>
        <strain evidence="4">HH</strain>
    </source>
</reference>
<dbReference type="SUPFAM" id="SSF53300">
    <property type="entry name" value="vWA-like"/>
    <property type="match status" value="1"/>
</dbReference>
<evidence type="ECO:0000259" key="2">
    <source>
        <dbReference type="PROSITE" id="PS50234"/>
    </source>
</evidence>
<dbReference type="InterPro" id="IPR036465">
    <property type="entry name" value="vWFA_dom_sf"/>
</dbReference>
<feature type="compositionally biased region" description="Basic and acidic residues" evidence="1">
    <location>
        <begin position="161"/>
        <end position="178"/>
    </location>
</feature>
<dbReference type="Proteomes" id="UP000366051">
    <property type="component" value="Chromosome"/>
</dbReference>
<dbReference type="Gene3D" id="3.40.50.410">
    <property type="entry name" value="von Willebrand factor, type A domain"/>
    <property type="match status" value="1"/>
</dbReference>
<accession>A0A5Q2MWH0</accession>
<sequence length="529" mass="60285">MLNKRSYLPEIDGTIETTRYERRQWKEIREASQKIQEVERRQGANYNSFSPMLQDLWTSLYQDTSQFREDEDIPLSQRLNKSIMEKVLAMSEWEEVHAWTKQDVAAAALGGLSLSEKVCELLPQDLKEQMNQVHQTEEKAQQAQERMEDFLNAAQMLEQAAEQKKDAGDETGAKEATKKATAMKRKAKQEEKKNEEAQLKLNQLGHELSDVINQEVQAIAGQMRQELQQEAKEQSDTTQAMQQFGLGAGQAQYMDPAKRIELASALRKNKKLSKITQIAGRMKSIASHKRKNKTHQPPTEVVDVELGNNLTNVLPSELALFCNPATKIDFLRRYSEGNLMQRKLEGKEKEGRGPIVVCLDSSSSMKQETGNGATREEWSKAITLALFDIALRQGRAFAAVHFANEHKIKSYLFPKPKKAKPEELLDMITLFLRGGTNFERPLKEAVQIIEKSSYKKADIVFITDGESYVSSDFLQSFNELKEKKQFSVITVLLDAWNTETVEQFSDKITRVVRGQDAETIDLIFDDIQK</sequence>
<dbReference type="PANTHER" id="PTHR36846">
    <property type="entry name" value="PROTEIN VIAA"/>
    <property type="match status" value="1"/>
</dbReference>
<proteinExistence type="predicted"/>
<evidence type="ECO:0000313" key="3">
    <source>
        <dbReference type="EMBL" id="QGG46834.1"/>
    </source>
</evidence>
<dbReference type="PROSITE" id="PS50234">
    <property type="entry name" value="VWFA"/>
    <property type="match status" value="1"/>
</dbReference>
<keyword evidence="4" id="KW-1185">Reference proteome</keyword>
<dbReference type="RefSeq" id="WP_153724332.1">
    <property type="nucleotide sequence ID" value="NZ_CP045875.1"/>
</dbReference>
<dbReference type="PANTHER" id="PTHR36846:SF1">
    <property type="entry name" value="PROTEIN VIAA"/>
    <property type="match status" value="1"/>
</dbReference>
<evidence type="ECO:0000256" key="1">
    <source>
        <dbReference type="SAM" id="MobiDB-lite"/>
    </source>
</evidence>
<organism evidence="3 4">
    <name type="scientific">Heliorestis convoluta</name>
    <dbReference type="NCBI Taxonomy" id="356322"/>
    <lineage>
        <taxon>Bacteria</taxon>
        <taxon>Bacillati</taxon>
        <taxon>Bacillota</taxon>
        <taxon>Clostridia</taxon>
        <taxon>Eubacteriales</taxon>
        <taxon>Heliobacteriaceae</taxon>
        <taxon>Heliorestis</taxon>
    </lineage>
</organism>
<dbReference type="SMART" id="SM00327">
    <property type="entry name" value="VWA"/>
    <property type="match status" value="1"/>
</dbReference>
<feature type="domain" description="VWFA" evidence="2">
    <location>
        <begin position="354"/>
        <end position="527"/>
    </location>
</feature>
<evidence type="ECO:0000313" key="4">
    <source>
        <dbReference type="Proteomes" id="UP000366051"/>
    </source>
</evidence>
<dbReference type="EMBL" id="CP045875">
    <property type="protein sequence ID" value="QGG46834.1"/>
    <property type="molecule type" value="Genomic_DNA"/>
</dbReference>
<gene>
    <name evidence="3" type="ORF">FTV88_0656</name>
</gene>